<comment type="caution">
    <text evidence="2">The sequence shown here is derived from an EMBL/GenBank/DDBJ whole genome shotgun (WGS) entry which is preliminary data.</text>
</comment>
<evidence type="ECO:0000313" key="3">
    <source>
        <dbReference type="Proteomes" id="UP000828251"/>
    </source>
</evidence>
<sequence>MDWIVEEQATLENRLQQHNSHDQLLYLFKPPTVAVVSPIMARRDGLEFDDDDGKEENEEEEEDGDGEGFGMFVVRLTMRSEREGGGGGD</sequence>
<accession>A0A9D3ZME3</accession>
<dbReference type="AlphaFoldDB" id="A0A9D3ZME3"/>
<protein>
    <submittedName>
        <fullName evidence="2">Uncharacterized protein</fullName>
    </submittedName>
</protein>
<gene>
    <name evidence="2" type="ORF">J1N35_037949</name>
</gene>
<dbReference type="Proteomes" id="UP000828251">
    <property type="component" value="Unassembled WGS sequence"/>
</dbReference>
<organism evidence="2 3">
    <name type="scientific">Gossypium stocksii</name>
    <dbReference type="NCBI Taxonomy" id="47602"/>
    <lineage>
        <taxon>Eukaryota</taxon>
        <taxon>Viridiplantae</taxon>
        <taxon>Streptophyta</taxon>
        <taxon>Embryophyta</taxon>
        <taxon>Tracheophyta</taxon>
        <taxon>Spermatophyta</taxon>
        <taxon>Magnoliopsida</taxon>
        <taxon>eudicotyledons</taxon>
        <taxon>Gunneridae</taxon>
        <taxon>Pentapetalae</taxon>
        <taxon>rosids</taxon>
        <taxon>malvids</taxon>
        <taxon>Malvales</taxon>
        <taxon>Malvaceae</taxon>
        <taxon>Malvoideae</taxon>
        <taxon>Gossypium</taxon>
    </lineage>
</organism>
<proteinExistence type="predicted"/>
<feature type="compositionally biased region" description="Acidic residues" evidence="1">
    <location>
        <begin position="47"/>
        <end position="66"/>
    </location>
</feature>
<dbReference type="EMBL" id="JAIQCV010000011">
    <property type="protein sequence ID" value="KAH1047165.1"/>
    <property type="molecule type" value="Genomic_DNA"/>
</dbReference>
<feature type="region of interest" description="Disordered" evidence="1">
    <location>
        <begin position="44"/>
        <end position="69"/>
    </location>
</feature>
<keyword evidence="3" id="KW-1185">Reference proteome</keyword>
<evidence type="ECO:0000256" key="1">
    <source>
        <dbReference type="SAM" id="MobiDB-lite"/>
    </source>
</evidence>
<name>A0A9D3ZME3_9ROSI</name>
<reference evidence="2 3" key="1">
    <citation type="journal article" date="2021" name="Plant Biotechnol. J.">
        <title>Multi-omics assisted identification of the key and species-specific regulatory components of drought-tolerant mechanisms in Gossypium stocksii.</title>
        <authorList>
            <person name="Yu D."/>
            <person name="Ke L."/>
            <person name="Zhang D."/>
            <person name="Wu Y."/>
            <person name="Sun Y."/>
            <person name="Mei J."/>
            <person name="Sun J."/>
            <person name="Sun Y."/>
        </authorList>
    </citation>
    <scope>NUCLEOTIDE SEQUENCE [LARGE SCALE GENOMIC DNA]</scope>
    <source>
        <strain evidence="3">cv. E1</strain>
        <tissue evidence="2">Leaf</tissue>
    </source>
</reference>
<evidence type="ECO:0000313" key="2">
    <source>
        <dbReference type="EMBL" id="KAH1047165.1"/>
    </source>
</evidence>